<sequence>MRLDAILEHGRVWTGDAARPSASRVGVLGGRIVGLDEELDGVTADAVVDLGGAPVVPGFHDAHLHFSLYGQKLLRLDLSATACPTLDDVYATVRAAVDDAPAGTWILGRGHDQNKLGAHPTLAVLDSIAPEHPVYLEHTSGHMGVANGAALRDAGHADLLRVPDLPGGHVERDADGMPTGLLQERAQELVTHRFLPVDLATHRAGSRLASTALLAMGITSVTEPGIGAPGQVGQSPVELRAYQDGIEAGDIRLRIDAMPYHRVLHDLGGIGGGETGFGLDLGIRSGFGGDRLRIAGVKVLSDGSLIGRTAAMCCDFDDDPGNAGFLIDDVQDLTRTIVAAHANGWQVATHAIGDRALDAVLDAVAEAQRVAPRHDPRHRIEHCGVSRPDQLDRVASLGLIPSPQGRFVSETGDGLLAAVGPERMAWVYRMRSWLDRGIVLPGSTDAPIVHADPIWSMQDMVSRRTAAGAPLAPDEAVTAEEALRAYTFGSAYATRDEANRGSIARGRLADLVVLSDDLLQVDPSRIADVRVGATIVGGEVVHDTGAVTVR</sequence>
<dbReference type="RefSeq" id="WP_344340836.1">
    <property type="nucleotide sequence ID" value="NZ_BAAAQT010000005.1"/>
</dbReference>
<reference evidence="2 3" key="1">
    <citation type="journal article" date="2019" name="Int. J. Syst. Evol. Microbiol.">
        <title>The Global Catalogue of Microorganisms (GCM) 10K type strain sequencing project: providing services to taxonomists for standard genome sequencing and annotation.</title>
        <authorList>
            <consortium name="The Broad Institute Genomics Platform"/>
            <consortium name="The Broad Institute Genome Sequencing Center for Infectious Disease"/>
            <person name="Wu L."/>
            <person name="Ma J."/>
        </authorList>
    </citation>
    <scope>NUCLEOTIDE SEQUENCE [LARGE SCALE GENOMIC DNA]</scope>
    <source>
        <strain evidence="2 3">JCM 16026</strain>
    </source>
</reference>
<dbReference type="PANTHER" id="PTHR22642">
    <property type="entry name" value="IMIDAZOLONEPROPIONASE"/>
    <property type="match status" value="1"/>
</dbReference>
<dbReference type="InterPro" id="IPR013108">
    <property type="entry name" value="Amidohydro_3"/>
</dbReference>
<dbReference type="SUPFAM" id="SSF51338">
    <property type="entry name" value="Composite domain of metallo-dependent hydrolases"/>
    <property type="match status" value="1"/>
</dbReference>
<dbReference type="CDD" id="cd01300">
    <property type="entry name" value="YtcJ_like"/>
    <property type="match status" value="1"/>
</dbReference>
<dbReference type="EMBL" id="BAAAQT010000005">
    <property type="protein sequence ID" value="GAA2172162.1"/>
    <property type="molecule type" value="Genomic_DNA"/>
</dbReference>
<gene>
    <name evidence="2" type="ORF">GCM10009846_09020</name>
</gene>
<dbReference type="Gene3D" id="3.20.20.140">
    <property type="entry name" value="Metal-dependent hydrolases"/>
    <property type="match status" value="1"/>
</dbReference>
<dbReference type="Proteomes" id="UP001501599">
    <property type="component" value="Unassembled WGS sequence"/>
</dbReference>
<dbReference type="InterPro" id="IPR032466">
    <property type="entry name" value="Metal_Hydrolase"/>
</dbReference>
<evidence type="ECO:0000313" key="3">
    <source>
        <dbReference type="Proteomes" id="UP001501599"/>
    </source>
</evidence>
<dbReference type="SUPFAM" id="SSF51556">
    <property type="entry name" value="Metallo-dependent hydrolases"/>
    <property type="match status" value="1"/>
</dbReference>
<keyword evidence="3" id="KW-1185">Reference proteome</keyword>
<dbReference type="PANTHER" id="PTHR22642:SF2">
    <property type="entry name" value="PROTEIN LONG AFTER FAR-RED 3"/>
    <property type="match status" value="1"/>
</dbReference>
<comment type="caution">
    <text evidence="2">The sequence shown here is derived from an EMBL/GenBank/DDBJ whole genome shotgun (WGS) entry which is preliminary data.</text>
</comment>
<dbReference type="Gene3D" id="2.30.40.10">
    <property type="entry name" value="Urease, subunit C, domain 1"/>
    <property type="match status" value="1"/>
</dbReference>
<feature type="domain" description="Amidohydrolase 3" evidence="1">
    <location>
        <begin position="47"/>
        <end position="542"/>
    </location>
</feature>
<accession>A0ABN3ALR6</accession>
<evidence type="ECO:0000313" key="2">
    <source>
        <dbReference type="EMBL" id="GAA2172162.1"/>
    </source>
</evidence>
<name>A0ABN3ALR6_9MICO</name>
<dbReference type="Pfam" id="PF07969">
    <property type="entry name" value="Amidohydro_3"/>
    <property type="match status" value="1"/>
</dbReference>
<evidence type="ECO:0000259" key="1">
    <source>
        <dbReference type="Pfam" id="PF07969"/>
    </source>
</evidence>
<dbReference type="InterPro" id="IPR033932">
    <property type="entry name" value="YtcJ-like"/>
</dbReference>
<dbReference type="Gene3D" id="3.10.310.70">
    <property type="match status" value="1"/>
</dbReference>
<organism evidence="2 3">
    <name type="scientific">Agrococcus versicolor</name>
    <dbReference type="NCBI Taxonomy" id="501482"/>
    <lineage>
        <taxon>Bacteria</taxon>
        <taxon>Bacillati</taxon>
        <taxon>Actinomycetota</taxon>
        <taxon>Actinomycetes</taxon>
        <taxon>Micrococcales</taxon>
        <taxon>Microbacteriaceae</taxon>
        <taxon>Agrococcus</taxon>
    </lineage>
</organism>
<dbReference type="InterPro" id="IPR011059">
    <property type="entry name" value="Metal-dep_hydrolase_composite"/>
</dbReference>
<protein>
    <submittedName>
        <fullName evidence="2">Amidohydrolase</fullName>
    </submittedName>
</protein>
<proteinExistence type="predicted"/>